<comment type="similarity">
    <text evidence="2 7">Belongs to the NSE4 family.</text>
</comment>
<dbReference type="PANTHER" id="PTHR16140">
    <property type="entry name" value="NON-STRUCTURAL MAINTENANCE OF CHROMOSOMES ELEMENT 4"/>
    <property type="match status" value="1"/>
</dbReference>
<accession>A0A9C6W4P1</accession>
<feature type="domain" description="Non-structural maintenance of chromosome element 4 C-terminal" evidence="9">
    <location>
        <begin position="200"/>
        <end position="284"/>
    </location>
</feature>
<dbReference type="PANTHER" id="PTHR16140:SF0">
    <property type="entry name" value="NON-STRUCTURAL MAINTENANCE OF CHROMOSOMES ELEMENT 4"/>
    <property type="match status" value="1"/>
</dbReference>
<comment type="subcellular location">
    <subcellularLocation>
        <location evidence="1 7">Nucleus</location>
    </subcellularLocation>
</comment>
<evidence type="ECO:0000256" key="6">
    <source>
        <dbReference type="ARBA" id="ARBA00023242"/>
    </source>
</evidence>
<dbReference type="GO" id="GO:0006281">
    <property type="term" value="P:DNA repair"/>
    <property type="evidence" value="ECO:0007669"/>
    <property type="project" value="UniProtKB-UniRule"/>
</dbReference>
<protein>
    <recommendedName>
        <fullName evidence="7">Non-structural maintenance of chromosomes element 4</fullName>
    </recommendedName>
</protein>
<dbReference type="InterPro" id="IPR027786">
    <property type="entry name" value="Nse4/EID"/>
</dbReference>
<keyword evidence="3 7" id="KW-0227">DNA damage</keyword>
<dbReference type="RefSeq" id="XP_051859211.1">
    <property type="nucleotide sequence ID" value="XM_052003251.1"/>
</dbReference>
<dbReference type="CTD" id="34434"/>
<evidence type="ECO:0000313" key="11">
    <source>
        <dbReference type="RefSeq" id="XP_051859211.1"/>
    </source>
</evidence>
<dbReference type="InterPro" id="IPR014854">
    <property type="entry name" value="Nse4_C"/>
</dbReference>
<dbReference type="AlphaFoldDB" id="A0A9C6W4P1"/>
<keyword evidence="5 7" id="KW-0234">DNA repair</keyword>
<evidence type="ECO:0000256" key="2">
    <source>
        <dbReference type="ARBA" id="ARBA00008997"/>
    </source>
</evidence>
<dbReference type="GeneID" id="127565304"/>
<evidence type="ECO:0000313" key="10">
    <source>
        <dbReference type="Proteomes" id="UP000515160"/>
    </source>
</evidence>
<evidence type="ECO:0000256" key="8">
    <source>
        <dbReference type="SAM" id="MobiDB-lite"/>
    </source>
</evidence>
<comment type="subunit">
    <text evidence="7">Component of the SMC5-SMC6 complex.</text>
</comment>
<dbReference type="GO" id="GO:0005634">
    <property type="term" value="C:nucleus"/>
    <property type="evidence" value="ECO:0007669"/>
    <property type="project" value="UniProtKB-SubCell"/>
</dbReference>
<feature type="compositionally biased region" description="Basic and acidic residues" evidence="8">
    <location>
        <begin position="157"/>
        <end position="176"/>
    </location>
</feature>
<gene>
    <name evidence="11" type="primary">LOC127565304</name>
</gene>
<evidence type="ECO:0000259" key="9">
    <source>
        <dbReference type="Pfam" id="PF08743"/>
    </source>
</evidence>
<comment type="function">
    <text evidence="7">Component of the SMC5-SMC6 complex, that promotes sister chromatid alignment after DNA damage and facilitates double-stranded DNA breaks (DSBs) repair via homologous recombination between sister chromatids.</text>
</comment>
<keyword evidence="4 7" id="KW-0233">DNA recombination</keyword>
<evidence type="ECO:0000256" key="1">
    <source>
        <dbReference type="ARBA" id="ARBA00004123"/>
    </source>
</evidence>
<keyword evidence="6 7" id="KW-0539">Nucleus</keyword>
<keyword evidence="10" id="KW-1185">Reference proteome</keyword>
<evidence type="ECO:0000256" key="5">
    <source>
        <dbReference type="ARBA" id="ARBA00023204"/>
    </source>
</evidence>
<proteinExistence type="inferred from homology"/>
<reference evidence="11" key="1">
    <citation type="submission" date="2025-08" db="UniProtKB">
        <authorList>
            <consortium name="RefSeq"/>
        </authorList>
    </citation>
    <scope>IDENTIFICATION</scope>
    <source>
        <strain evidence="11">15112-1751.03</strain>
        <tissue evidence="11">Whole Adult</tissue>
    </source>
</reference>
<dbReference type="Pfam" id="PF08743">
    <property type="entry name" value="Nse4_C"/>
    <property type="match status" value="1"/>
</dbReference>
<evidence type="ECO:0000256" key="3">
    <source>
        <dbReference type="ARBA" id="ARBA00022763"/>
    </source>
</evidence>
<feature type="region of interest" description="Disordered" evidence="8">
    <location>
        <begin position="148"/>
        <end position="179"/>
    </location>
</feature>
<dbReference type="GO" id="GO:0006310">
    <property type="term" value="P:DNA recombination"/>
    <property type="evidence" value="ECO:0007669"/>
    <property type="project" value="UniProtKB-UniRule"/>
</dbReference>
<dbReference type="OrthoDB" id="361242at2759"/>
<sequence>MDTIQSDSNTDENERIIELQELIDQNIQIENQIETCTFGESITALHDIMSKANDIVQGYEERRTNSRELVLDTELLRRNHEVVGKAIQYNTNFTDRMFCTAVNNLVFKDNVENWDALCTLACQFGRPLFTSASMLSFIDAKPKEAVPKQRVARKSTKNIEEKRPDESDKLERKSKGEGSAAVRRVMKQVKHIYSSGNNEPIPYFKLICNPHNFMDTVQNSLIISILVKENMISIENGNDGLPYVTVNSMPKESSTQDSSQAICGLNDVLCKKYVKHYNIKEPMLNRGKLDEH</sequence>
<dbReference type="GO" id="GO:0030915">
    <property type="term" value="C:Smc5-Smc6 complex"/>
    <property type="evidence" value="ECO:0007669"/>
    <property type="project" value="UniProtKB-UniRule"/>
</dbReference>
<evidence type="ECO:0000256" key="7">
    <source>
        <dbReference type="RuleBase" id="RU365071"/>
    </source>
</evidence>
<name>A0A9C6W4P1_DROAB</name>
<evidence type="ECO:0000256" key="4">
    <source>
        <dbReference type="ARBA" id="ARBA00023172"/>
    </source>
</evidence>
<dbReference type="Proteomes" id="UP000515160">
    <property type="component" value="Chromosome 2L"/>
</dbReference>
<organism evidence="10 11">
    <name type="scientific">Drosophila albomicans</name>
    <name type="common">Fruit fly</name>
    <dbReference type="NCBI Taxonomy" id="7291"/>
    <lineage>
        <taxon>Eukaryota</taxon>
        <taxon>Metazoa</taxon>
        <taxon>Ecdysozoa</taxon>
        <taxon>Arthropoda</taxon>
        <taxon>Hexapoda</taxon>
        <taxon>Insecta</taxon>
        <taxon>Pterygota</taxon>
        <taxon>Neoptera</taxon>
        <taxon>Endopterygota</taxon>
        <taxon>Diptera</taxon>
        <taxon>Brachycera</taxon>
        <taxon>Muscomorpha</taxon>
        <taxon>Ephydroidea</taxon>
        <taxon>Drosophilidae</taxon>
        <taxon>Drosophila</taxon>
    </lineage>
</organism>